<accession>A0A1B3ZB76</accession>
<evidence type="ECO:0000256" key="1">
    <source>
        <dbReference type="SAM" id="MobiDB-lite"/>
    </source>
</evidence>
<dbReference type="Proteomes" id="UP000094256">
    <property type="component" value="Chromosome"/>
</dbReference>
<keyword evidence="3" id="KW-1185">Reference proteome</keyword>
<organism evidence="2 3">
    <name type="scientific">Sphingomonas panacis</name>
    <dbReference type="NCBI Taxonomy" id="1560345"/>
    <lineage>
        <taxon>Bacteria</taxon>
        <taxon>Pseudomonadati</taxon>
        <taxon>Pseudomonadota</taxon>
        <taxon>Alphaproteobacteria</taxon>
        <taxon>Sphingomonadales</taxon>
        <taxon>Sphingomonadaceae</taxon>
        <taxon>Sphingomonas</taxon>
    </lineage>
</organism>
<protein>
    <submittedName>
        <fullName evidence="2">Uncharacterized protein</fullName>
    </submittedName>
</protein>
<dbReference type="AlphaFoldDB" id="A0A1B3ZB76"/>
<gene>
    <name evidence="2" type="ORF">AWL63_12435</name>
</gene>
<evidence type="ECO:0000313" key="2">
    <source>
        <dbReference type="EMBL" id="AOH84659.1"/>
    </source>
</evidence>
<evidence type="ECO:0000313" key="3">
    <source>
        <dbReference type="Proteomes" id="UP000094256"/>
    </source>
</evidence>
<dbReference type="EMBL" id="CP014168">
    <property type="protein sequence ID" value="AOH84659.1"/>
    <property type="molecule type" value="Genomic_DNA"/>
</dbReference>
<dbReference type="STRING" id="1560345.AWL63_12435"/>
<feature type="region of interest" description="Disordered" evidence="1">
    <location>
        <begin position="1"/>
        <end position="27"/>
    </location>
</feature>
<proteinExistence type="predicted"/>
<dbReference type="KEGG" id="span:AWL63_12435"/>
<feature type="compositionally biased region" description="Low complexity" evidence="1">
    <location>
        <begin position="7"/>
        <end position="19"/>
    </location>
</feature>
<sequence>MAKRLRATSAAAAAPNSNTIGGAGTGAGWPPLLPPCQPLLPPCQPLLPPCQPLLPGKPWLLDA</sequence>
<reference evidence="2 3" key="1">
    <citation type="submission" date="2016-01" db="EMBL/GenBank/DDBJ databases">
        <title>Complete genome and mega plasmid sequence of Sphingomonas panacis DCY99 elicits systemic resistance in rice to Xanthomonas oryzae.</title>
        <authorList>
            <person name="Kim Y.J."/>
            <person name="Yang D.C."/>
            <person name="Sing P."/>
        </authorList>
    </citation>
    <scope>NUCLEOTIDE SEQUENCE [LARGE SCALE GENOMIC DNA]</scope>
    <source>
        <strain evidence="2 3">DCY99</strain>
    </source>
</reference>
<name>A0A1B3ZB76_9SPHN</name>